<dbReference type="EMBL" id="BORC01000007">
    <property type="protein sequence ID" value="GIN63673.1"/>
    <property type="molecule type" value="Genomic_DNA"/>
</dbReference>
<dbReference type="AlphaFoldDB" id="A0A919WKD6"/>
<evidence type="ECO:0000313" key="3">
    <source>
        <dbReference type="Proteomes" id="UP000682111"/>
    </source>
</evidence>
<sequence>MVITSIKGNYLFRDDYTVDIVHEIFDKYLEGWGHDKIARYLTNRDIPTPSKLIEKANAGLYWQGSTVKKILKNSHYVGDLVQGRETTMNVTNKTRK</sequence>
<dbReference type="Pfam" id="PF07508">
    <property type="entry name" value="Recombinase"/>
    <property type="match status" value="1"/>
</dbReference>
<dbReference type="Gene3D" id="3.90.1750.20">
    <property type="entry name" value="Putative Large Serine Recombinase, Chain B, Domain 2"/>
    <property type="match status" value="1"/>
</dbReference>
<feature type="domain" description="Recombinase" evidence="1">
    <location>
        <begin position="18"/>
        <end position="90"/>
    </location>
</feature>
<reference evidence="2" key="1">
    <citation type="submission" date="2021-03" db="EMBL/GenBank/DDBJ databases">
        <title>Antimicrobial resistance genes in bacteria isolated from Japanese honey, and their potential for conferring macrolide and lincosamide resistance in the American foulbrood pathogen Paenibacillus larvae.</title>
        <authorList>
            <person name="Okamoto M."/>
            <person name="Kumagai M."/>
            <person name="Kanamori H."/>
            <person name="Takamatsu D."/>
        </authorList>
    </citation>
    <scope>NUCLEOTIDE SEQUENCE</scope>
    <source>
        <strain evidence="2">J27TS8</strain>
    </source>
</reference>
<evidence type="ECO:0000313" key="2">
    <source>
        <dbReference type="EMBL" id="GIN63673.1"/>
    </source>
</evidence>
<keyword evidence="3" id="KW-1185">Reference proteome</keyword>
<evidence type="ECO:0000259" key="1">
    <source>
        <dbReference type="Pfam" id="PF07508"/>
    </source>
</evidence>
<gene>
    <name evidence="2" type="ORF">J27TS8_36660</name>
</gene>
<dbReference type="InterPro" id="IPR011109">
    <property type="entry name" value="DNA_bind_recombinase_dom"/>
</dbReference>
<dbReference type="RefSeq" id="WP_280526682.1">
    <property type="nucleotide sequence ID" value="NZ_BORC01000007.1"/>
</dbReference>
<protein>
    <recommendedName>
        <fullName evidence="1">Recombinase domain-containing protein</fullName>
    </recommendedName>
</protein>
<comment type="caution">
    <text evidence="2">The sequence shown here is derived from an EMBL/GenBank/DDBJ whole genome shotgun (WGS) entry which is preliminary data.</text>
</comment>
<dbReference type="GO" id="GO:0000150">
    <property type="term" value="F:DNA strand exchange activity"/>
    <property type="evidence" value="ECO:0007669"/>
    <property type="project" value="InterPro"/>
</dbReference>
<accession>A0A919WKD6</accession>
<dbReference type="InterPro" id="IPR038109">
    <property type="entry name" value="DNA_bind_recomb_sf"/>
</dbReference>
<dbReference type="GO" id="GO:0003677">
    <property type="term" value="F:DNA binding"/>
    <property type="evidence" value="ECO:0007669"/>
    <property type="project" value="InterPro"/>
</dbReference>
<name>A0A919WKD6_9BACI</name>
<organism evidence="2 3">
    <name type="scientific">Robertmurraya siralis</name>
    <dbReference type="NCBI Taxonomy" id="77777"/>
    <lineage>
        <taxon>Bacteria</taxon>
        <taxon>Bacillati</taxon>
        <taxon>Bacillota</taxon>
        <taxon>Bacilli</taxon>
        <taxon>Bacillales</taxon>
        <taxon>Bacillaceae</taxon>
        <taxon>Robertmurraya</taxon>
    </lineage>
</organism>
<proteinExistence type="predicted"/>
<dbReference type="Proteomes" id="UP000682111">
    <property type="component" value="Unassembled WGS sequence"/>
</dbReference>